<evidence type="ECO:0000256" key="7">
    <source>
        <dbReference type="ARBA" id="ARBA00022989"/>
    </source>
</evidence>
<feature type="transmembrane region" description="Helical" evidence="11">
    <location>
        <begin position="233"/>
        <end position="249"/>
    </location>
</feature>
<dbReference type="Gene3D" id="1.20.120.220">
    <property type="entry name" value="ATP synthase, F0 complex, subunit A"/>
    <property type="match status" value="1"/>
</dbReference>
<evidence type="ECO:0000313" key="12">
    <source>
        <dbReference type="EMBL" id="AFO51863.1"/>
    </source>
</evidence>
<dbReference type="Pfam" id="PF00119">
    <property type="entry name" value="ATP-synt_A"/>
    <property type="match status" value="1"/>
</dbReference>
<dbReference type="PANTHER" id="PTHR42823:SF3">
    <property type="entry name" value="ATP SYNTHASE SUBUNIT A, CHLOROPLASTIC"/>
    <property type="match status" value="1"/>
</dbReference>
<feature type="transmembrane region" description="Helical" evidence="11">
    <location>
        <begin position="87"/>
        <end position="107"/>
    </location>
</feature>
<dbReference type="PATRIC" id="fig|1212765.3.peg.315"/>
<keyword evidence="12" id="KW-0378">Hydrolase</keyword>
<dbReference type="EC" id="3.6.3.14" evidence="12"/>
<evidence type="ECO:0000256" key="1">
    <source>
        <dbReference type="ARBA" id="ARBA00004141"/>
    </source>
</evidence>
<dbReference type="InterPro" id="IPR035908">
    <property type="entry name" value="F0_ATP_A_sf"/>
</dbReference>
<dbReference type="Proteomes" id="UP000006502">
    <property type="component" value="Chromosome"/>
</dbReference>
<protein>
    <submittedName>
        <fullName evidence="12">F0F1 ATP synthase subunit A</fullName>
        <ecNumber evidence="12">3.6.3.14</ecNumber>
    </submittedName>
</protein>
<evidence type="ECO:0000256" key="9">
    <source>
        <dbReference type="ARBA" id="ARBA00023136"/>
    </source>
</evidence>
<comment type="subcellular location">
    <subcellularLocation>
        <location evidence="1">Membrane</location>
        <topology evidence="1">Multi-pass membrane protein</topology>
    </subcellularLocation>
</comment>
<dbReference type="GO" id="GO:0005886">
    <property type="term" value="C:plasma membrane"/>
    <property type="evidence" value="ECO:0007669"/>
    <property type="project" value="TreeGrafter"/>
</dbReference>
<keyword evidence="6" id="KW-0375">Hydrogen ion transport</keyword>
<dbReference type="KEGG" id="mhl:MHLP_01415"/>
<feature type="transmembrane region" description="Helical" evidence="11">
    <location>
        <begin position="119"/>
        <end position="140"/>
    </location>
</feature>
<organism evidence="12 13">
    <name type="scientific">Mycoplasma haematolamae (strain Purdue)</name>
    <dbReference type="NCBI Taxonomy" id="1212765"/>
    <lineage>
        <taxon>Bacteria</taxon>
        <taxon>Bacillati</taxon>
        <taxon>Mycoplasmatota</taxon>
        <taxon>Mollicutes</taxon>
        <taxon>Mycoplasmataceae</taxon>
        <taxon>Mycoplasma</taxon>
    </lineage>
</organism>
<evidence type="ECO:0000313" key="13">
    <source>
        <dbReference type="Proteomes" id="UP000006502"/>
    </source>
</evidence>
<comment type="similarity">
    <text evidence="2">Belongs to the ATPase A chain family.</text>
</comment>
<evidence type="ECO:0000256" key="11">
    <source>
        <dbReference type="SAM" id="Phobius"/>
    </source>
</evidence>
<evidence type="ECO:0000256" key="6">
    <source>
        <dbReference type="ARBA" id="ARBA00022781"/>
    </source>
</evidence>
<reference evidence="13" key="2">
    <citation type="submission" date="2012-07" db="EMBL/GenBank/DDBJ databases">
        <title>Complete genome sequence of 'Candidatus Mycoplasma haemolamae'.</title>
        <authorList>
            <person name="Guimaraes A.M.S."/>
            <person name="Toth B."/>
            <person name="Santos A.P."/>
            <person name="Nascimento N.C."/>
            <person name="Sojka J.E."/>
            <person name="Messick J.B."/>
        </authorList>
    </citation>
    <scope>NUCLEOTIDE SEQUENCE [LARGE SCALE GENOMIC DNA]</scope>
    <source>
        <strain evidence="13">Purdue</strain>
    </source>
</reference>
<gene>
    <name evidence="12" type="ordered locus">MHLP_01415</name>
</gene>
<dbReference type="GO" id="GO:0016787">
    <property type="term" value="F:hydrolase activity"/>
    <property type="evidence" value="ECO:0007669"/>
    <property type="project" value="UniProtKB-KW"/>
</dbReference>
<evidence type="ECO:0000256" key="5">
    <source>
        <dbReference type="ARBA" id="ARBA00022692"/>
    </source>
</evidence>
<dbReference type="SUPFAM" id="SSF81336">
    <property type="entry name" value="F1F0 ATP synthase subunit A"/>
    <property type="match status" value="1"/>
</dbReference>
<keyword evidence="9 11" id="KW-0472">Membrane</keyword>
<feature type="transmembrane region" description="Helical" evidence="11">
    <location>
        <begin position="30"/>
        <end position="48"/>
    </location>
</feature>
<dbReference type="InterPro" id="IPR000568">
    <property type="entry name" value="ATP_synth_F0_asu"/>
</dbReference>
<dbReference type="InterPro" id="IPR045082">
    <property type="entry name" value="ATP_syn_F0_a_bact/chloroplast"/>
</dbReference>
<proteinExistence type="inferred from homology"/>
<keyword evidence="4" id="KW-0138">CF(0)</keyword>
<reference evidence="12 13" key="1">
    <citation type="journal article" date="2012" name="J. Bacteriol.">
        <title>Genome Sequence of "Candidatus Mycoplasma haemolamae" Strain Purdue, a Red Blood Cell Pathogen of Alpacas (Vicugna pacos) and Llamas (Lama glama).</title>
        <authorList>
            <person name="Guimaraes A.M."/>
            <person name="Toth B."/>
            <person name="Santos A.P."/>
            <person name="do Nascimento N.C."/>
            <person name="Kritchevsky J.E."/>
            <person name="Messick J.B."/>
        </authorList>
    </citation>
    <scope>NUCLEOTIDE SEQUENCE [LARGE SCALE GENOMIC DNA]</scope>
    <source>
        <strain evidence="12 13">Purdue</strain>
    </source>
</reference>
<keyword evidence="5 11" id="KW-0812">Transmembrane</keyword>
<dbReference type="GO" id="GO:0042777">
    <property type="term" value="P:proton motive force-driven plasma membrane ATP synthesis"/>
    <property type="evidence" value="ECO:0007669"/>
    <property type="project" value="TreeGrafter"/>
</dbReference>
<name>I7BJ48_MYCHA</name>
<feature type="transmembrane region" description="Helical" evidence="11">
    <location>
        <begin position="183"/>
        <end position="201"/>
    </location>
</feature>
<keyword evidence="8" id="KW-0406">Ion transport</keyword>
<keyword evidence="10" id="KW-0066">ATP synthesis</keyword>
<dbReference type="STRING" id="1212765.MHLP_01415"/>
<keyword evidence="13" id="KW-1185">Reference proteome</keyword>
<dbReference type="HOGENOM" id="CLU_1048971_0_0_14"/>
<dbReference type="GO" id="GO:0046933">
    <property type="term" value="F:proton-transporting ATP synthase activity, rotational mechanism"/>
    <property type="evidence" value="ECO:0007669"/>
    <property type="project" value="TreeGrafter"/>
</dbReference>
<evidence type="ECO:0000256" key="3">
    <source>
        <dbReference type="ARBA" id="ARBA00022448"/>
    </source>
</evidence>
<evidence type="ECO:0000256" key="2">
    <source>
        <dbReference type="ARBA" id="ARBA00006810"/>
    </source>
</evidence>
<dbReference type="PANTHER" id="PTHR42823">
    <property type="entry name" value="ATP SYNTHASE SUBUNIT A, CHLOROPLASTIC"/>
    <property type="match status" value="1"/>
</dbReference>
<accession>I7BJ48</accession>
<sequence>MLYSSTLPLSSLLASTLVFQQQDQRSQWDFVGGAVVISFLILFLGLWYSYTLKKASSYDKLPRVIFLIFLLIRWVKKSAIQLLGKRYAMTIPFFIYIVFYFWGSSFVSMFGVKGMATYIAVPIVVSGVVFIGTVVSGILFKGWGFCTDYCVWLKCKGRRVCPIPDVLKMLGELGKVVSLAMRLWGNYFAGALILFIVHASVRNLTSSLSIGDVLTTSILVWPLHLYFDVIDGALHSVIFLLLTISYWKMSREAGH</sequence>
<evidence type="ECO:0000256" key="4">
    <source>
        <dbReference type="ARBA" id="ARBA00022547"/>
    </source>
</evidence>
<evidence type="ECO:0000256" key="10">
    <source>
        <dbReference type="ARBA" id="ARBA00023310"/>
    </source>
</evidence>
<dbReference type="GO" id="GO:0045259">
    <property type="term" value="C:proton-transporting ATP synthase complex"/>
    <property type="evidence" value="ECO:0007669"/>
    <property type="project" value="UniProtKB-KW"/>
</dbReference>
<keyword evidence="3" id="KW-0813">Transport</keyword>
<evidence type="ECO:0000256" key="8">
    <source>
        <dbReference type="ARBA" id="ARBA00023065"/>
    </source>
</evidence>
<keyword evidence="7 11" id="KW-1133">Transmembrane helix</keyword>
<dbReference type="AlphaFoldDB" id="I7BJ48"/>
<dbReference type="EMBL" id="CP003731">
    <property type="protein sequence ID" value="AFO51863.1"/>
    <property type="molecule type" value="Genomic_DNA"/>
</dbReference>